<reference evidence="3 4" key="1">
    <citation type="journal article" date="2019" name="Nat. Ecol. Evol.">
        <title>Megaphylogeny resolves global patterns of mushroom evolution.</title>
        <authorList>
            <person name="Varga T."/>
            <person name="Krizsan K."/>
            <person name="Foldi C."/>
            <person name="Dima B."/>
            <person name="Sanchez-Garcia M."/>
            <person name="Sanchez-Ramirez S."/>
            <person name="Szollosi G.J."/>
            <person name="Szarkandi J.G."/>
            <person name="Papp V."/>
            <person name="Albert L."/>
            <person name="Andreopoulos W."/>
            <person name="Angelini C."/>
            <person name="Antonin V."/>
            <person name="Barry K.W."/>
            <person name="Bougher N.L."/>
            <person name="Buchanan P."/>
            <person name="Buyck B."/>
            <person name="Bense V."/>
            <person name="Catcheside P."/>
            <person name="Chovatia M."/>
            <person name="Cooper J."/>
            <person name="Damon W."/>
            <person name="Desjardin D."/>
            <person name="Finy P."/>
            <person name="Geml J."/>
            <person name="Haridas S."/>
            <person name="Hughes K."/>
            <person name="Justo A."/>
            <person name="Karasinski D."/>
            <person name="Kautmanova I."/>
            <person name="Kiss B."/>
            <person name="Kocsube S."/>
            <person name="Kotiranta H."/>
            <person name="LaButti K.M."/>
            <person name="Lechner B.E."/>
            <person name="Liimatainen K."/>
            <person name="Lipzen A."/>
            <person name="Lukacs Z."/>
            <person name="Mihaltcheva S."/>
            <person name="Morgado L.N."/>
            <person name="Niskanen T."/>
            <person name="Noordeloos M.E."/>
            <person name="Ohm R.A."/>
            <person name="Ortiz-Santana B."/>
            <person name="Ovrebo C."/>
            <person name="Racz N."/>
            <person name="Riley R."/>
            <person name="Savchenko A."/>
            <person name="Shiryaev A."/>
            <person name="Soop K."/>
            <person name="Spirin V."/>
            <person name="Szebenyi C."/>
            <person name="Tomsovsky M."/>
            <person name="Tulloss R.E."/>
            <person name="Uehling J."/>
            <person name="Grigoriev I.V."/>
            <person name="Vagvolgyi C."/>
            <person name="Papp T."/>
            <person name="Martin F.M."/>
            <person name="Miettinen O."/>
            <person name="Hibbett D.S."/>
            <person name="Nagy L.G."/>
        </authorList>
    </citation>
    <scope>NUCLEOTIDE SEQUENCE [LARGE SCALE GENOMIC DNA]</scope>
    <source>
        <strain evidence="3 4">FP101781</strain>
    </source>
</reference>
<name>A0A4Y7SLS3_COPMI</name>
<dbReference type="EMBL" id="QPFP01000085">
    <property type="protein sequence ID" value="TEB22843.1"/>
    <property type="molecule type" value="Genomic_DNA"/>
</dbReference>
<sequence length="369" mass="40421">MGECKVLASTPTTPDTPRATPPPPPPRARVAPPTVDAGHAHDLPNSDSESGHARNKRRPKKRVRKSKKSTEDSGDGPSIAITRQQKVQELVHLTDVPSVWKVAKTRNEIAYYVDKTNDTREWKKDGGDEMTMASYILNKSQDSWHGKSKGGQSKGTGGSLKTTVKVPALGGVECRYVTRKCSGSLMCSQADKSQLDGCMRFDDDTEQTREQWNAERSVNAQDSSSAKSRAISFWRSTSKKRCGALILDGTAEGNLILCGGTPVVRKFSAASRARNRDGKTMFIGCSHSEIGDRKEHQCYWIPRDVNEILVEELWKPNGNLDTLPSTGGEDSLVECARIIHPRSGEKGAKECPYSHTKDGQPIIGIMEGT</sequence>
<evidence type="ECO:0000256" key="1">
    <source>
        <dbReference type="SAM" id="MobiDB-lite"/>
    </source>
</evidence>
<feature type="compositionally biased region" description="Basic and acidic residues" evidence="1">
    <location>
        <begin position="38"/>
        <end position="52"/>
    </location>
</feature>
<feature type="compositionally biased region" description="Basic residues" evidence="1">
    <location>
        <begin position="53"/>
        <end position="67"/>
    </location>
</feature>
<dbReference type="Proteomes" id="UP000298030">
    <property type="component" value="Unassembled WGS sequence"/>
</dbReference>
<evidence type="ECO:0000259" key="2">
    <source>
        <dbReference type="PROSITE" id="PS50020"/>
    </source>
</evidence>
<protein>
    <recommendedName>
        <fullName evidence="2">WW domain-containing protein</fullName>
    </recommendedName>
</protein>
<comment type="caution">
    <text evidence="3">The sequence shown here is derived from an EMBL/GenBank/DDBJ whole genome shotgun (WGS) entry which is preliminary data.</text>
</comment>
<dbReference type="AlphaFoldDB" id="A0A4Y7SLS3"/>
<keyword evidence="4" id="KW-1185">Reference proteome</keyword>
<gene>
    <name evidence="3" type="ORF">FA13DRAFT_1798554</name>
</gene>
<organism evidence="3 4">
    <name type="scientific">Coprinellus micaceus</name>
    <name type="common">Glistening ink-cap mushroom</name>
    <name type="synonym">Coprinus micaceus</name>
    <dbReference type="NCBI Taxonomy" id="71717"/>
    <lineage>
        <taxon>Eukaryota</taxon>
        <taxon>Fungi</taxon>
        <taxon>Dikarya</taxon>
        <taxon>Basidiomycota</taxon>
        <taxon>Agaricomycotina</taxon>
        <taxon>Agaricomycetes</taxon>
        <taxon>Agaricomycetidae</taxon>
        <taxon>Agaricales</taxon>
        <taxon>Agaricineae</taxon>
        <taxon>Psathyrellaceae</taxon>
        <taxon>Coprinellus</taxon>
    </lineage>
</organism>
<evidence type="ECO:0000313" key="3">
    <source>
        <dbReference type="EMBL" id="TEB22843.1"/>
    </source>
</evidence>
<dbReference type="OrthoDB" id="3063325at2759"/>
<dbReference type="InterPro" id="IPR001202">
    <property type="entry name" value="WW_dom"/>
</dbReference>
<proteinExistence type="predicted"/>
<dbReference type="PROSITE" id="PS50020">
    <property type="entry name" value="WW_DOMAIN_2"/>
    <property type="match status" value="1"/>
</dbReference>
<feature type="compositionally biased region" description="Low complexity" evidence="1">
    <location>
        <begin position="28"/>
        <end position="37"/>
    </location>
</feature>
<accession>A0A4Y7SLS3</accession>
<feature type="region of interest" description="Disordered" evidence="1">
    <location>
        <begin position="1"/>
        <end position="81"/>
    </location>
</feature>
<feature type="domain" description="WW" evidence="2">
    <location>
        <begin position="94"/>
        <end position="127"/>
    </location>
</feature>
<evidence type="ECO:0000313" key="4">
    <source>
        <dbReference type="Proteomes" id="UP000298030"/>
    </source>
</evidence>